<evidence type="ECO:0000313" key="1">
    <source>
        <dbReference type="EMBL" id="KAK2819875.1"/>
    </source>
</evidence>
<dbReference type="Proteomes" id="UP001187315">
    <property type="component" value="Unassembled WGS sequence"/>
</dbReference>
<proteinExistence type="predicted"/>
<gene>
    <name evidence="1" type="ORF">Q7C36_021521</name>
</gene>
<accession>A0AA88LQQ3</accession>
<comment type="caution">
    <text evidence="1">The sequence shown here is derived from an EMBL/GenBank/DDBJ whole genome shotgun (WGS) entry which is preliminary data.</text>
</comment>
<evidence type="ECO:0000313" key="2">
    <source>
        <dbReference type="Proteomes" id="UP001187315"/>
    </source>
</evidence>
<name>A0AA88LQQ3_TACVA</name>
<dbReference type="AlphaFoldDB" id="A0AA88LQQ3"/>
<dbReference type="EMBL" id="JAVHJS010000023">
    <property type="protein sequence ID" value="KAK2819875.1"/>
    <property type="molecule type" value="Genomic_DNA"/>
</dbReference>
<protein>
    <submittedName>
        <fullName evidence="1">Uncharacterized protein</fullName>
    </submittedName>
</protein>
<organism evidence="1 2">
    <name type="scientific">Tachysurus vachellii</name>
    <name type="common">Darkbarbel catfish</name>
    <name type="synonym">Pelteobagrus vachellii</name>
    <dbReference type="NCBI Taxonomy" id="175792"/>
    <lineage>
        <taxon>Eukaryota</taxon>
        <taxon>Metazoa</taxon>
        <taxon>Chordata</taxon>
        <taxon>Craniata</taxon>
        <taxon>Vertebrata</taxon>
        <taxon>Euteleostomi</taxon>
        <taxon>Actinopterygii</taxon>
        <taxon>Neopterygii</taxon>
        <taxon>Teleostei</taxon>
        <taxon>Ostariophysi</taxon>
        <taxon>Siluriformes</taxon>
        <taxon>Bagridae</taxon>
        <taxon>Tachysurus</taxon>
    </lineage>
</organism>
<keyword evidence="2" id="KW-1185">Reference proteome</keyword>
<reference evidence="1" key="1">
    <citation type="submission" date="2023-08" db="EMBL/GenBank/DDBJ databases">
        <title>Pelteobagrus vachellii genome.</title>
        <authorList>
            <person name="Liu H."/>
        </authorList>
    </citation>
    <scope>NUCLEOTIDE SEQUENCE</scope>
    <source>
        <strain evidence="1">PRFRI_2022a</strain>
        <tissue evidence="1">Muscle</tissue>
    </source>
</reference>
<sequence>MGRKAGREEAKRRIGGQRRRISSPVTVAWIKGPLSSNPYLLWASGCLACQEGGSSSRAKKSPTTKLLCTSPMAACLVMGCRNETQLWVKTGRNVFPGVTLEVKGCCFVPMADWGKYDKQ</sequence>